<organism evidence="4 5">
    <name type="scientific">Amniculicola lignicola CBS 123094</name>
    <dbReference type="NCBI Taxonomy" id="1392246"/>
    <lineage>
        <taxon>Eukaryota</taxon>
        <taxon>Fungi</taxon>
        <taxon>Dikarya</taxon>
        <taxon>Ascomycota</taxon>
        <taxon>Pezizomycotina</taxon>
        <taxon>Dothideomycetes</taxon>
        <taxon>Pleosporomycetidae</taxon>
        <taxon>Pleosporales</taxon>
        <taxon>Amniculicolaceae</taxon>
        <taxon>Amniculicola</taxon>
    </lineage>
</organism>
<keyword evidence="3" id="KW-0143">Chaperone</keyword>
<keyword evidence="3" id="KW-0496">Mitochondrion</keyword>
<comment type="subcellular location">
    <subcellularLocation>
        <location evidence="3">Mitochondrion inner membrane</location>
    </subcellularLocation>
</comment>
<comment type="similarity">
    <text evidence="1 3">Belongs to the CMC family.</text>
</comment>
<reference evidence="4" key="1">
    <citation type="journal article" date="2020" name="Stud. Mycol.">
        <title>101 Dothideomycetes genomes: a test case for predicting lifestyles and emergence of pathogens.</title>
        <authorList>
            <person name="Haridas S."/>
            <person name="Albert R."/>
            <person name="Binder M."/>
            <person name="Bloem J."/>
            <person name="Labutti K."/>
            <person name="Salamov A."/>
            <person name="Andreopoulos B."/>
            <person name="Baker S."/>
            <person name="Barry K."/>
            <person name="Bills G."/>
            <person name="Bluhm B."/>
            <person name="Cannon C."/>
            <person name="Castanera R."/>
            <person name="Culley D."/>
            <person name="Daum C."/>
            <person name="Ezra D."/>
            <person name="Gonzalez J."/>
            <person name="Henrissat B."/>
            <person name="Kuo A."/>
            <person name="Liang C."/>
            <person name="Lipzen A."/>
            <person name="Lutzoni F."/>
            <person name="Magnuson J."/>
            <person name="Mondo S."/>
            <person name="Nolan M."/>
            <person name="Ohm R."/>
            <person name="Pangilinan J."/>
            <person name="Park H.-J."/>
            <person name="Ramirez L."/>
            <person name="Alfaro M."/>
            <person name="Sun H."/>
            <person name="Tritt A."/>
            <person name="Yoshinaga Y."/>
            <person name="Zwiers L.-H."/>
            <person name="Turgeon B."/>
            <person name="Goodwin S."/>
            <person name="Spatafora J."/>
            <person name="Crous P."/>
            <person name="Grigoriev I."/>
        </authorList>
    </citation>
    <scope>NUCLEOTIDE SEQUENCE</scope>
    <source>
        <strain evidence="4">CBS 123094</strain>
    </source>
</reference>
<evidence type="ECO:0000313" key="4">
    <source>
        <dbReference type="EMBL" id="KAF2006650.1"/>
    </source>
</evidence>
<dbReference type="Proteomes" id="UP000799779">
    <property type="component" value="Unassembled WGS sequence"/>
</dbReference>
<dbReference type="EMBL" id="ML977559">
    <property type="protein sequence ID" value="KAF2006650.1"/>
    <property type="molecule type" value="Genomic_DNA"/>
</dbReference>
<dbReference type="GO" id="GO:0005743">
    <property type="term" value="C:mitochondrial inner membrane"/>
    <property type="evidence" value="ECO:0007669"/>
    <property type="project" value="UniProtKB-SubCell"/>
</dbReference>
<dbReference type="Pfam" id="PF08583">
    <property type="entry name" value="Cmc1"/>
    <property type="match status" value="1"/>
</dbReference>
<dbReference type="InterPro" id="IPR013892">
    <property type="entry name" value="Cyt_c_biogenesis_Cmc1-like"/>
</dbReference>
<proteinExistence type="inferred from homology"/>
<gene>
    <name evidence="4" type="ORF">P154DRAFT_395595</name>
</gene>
<dbReference type="OrthoDB" id="6224010at2759"/>
<keyword evidence="5" id="KW-1185">Reference proteome</keyword>
<dbReference type="PANTHER" id="PTHR22977">
    <property type="entry name" value="COX ASSEMBLY MITOCHONDRIAL PROTEIN"/>
    <property type="match status" value="1"/>
</dbReference>
<keyword evidence="3" id="KW-0999">Mitochondrion inner membrane</keyword>
<sequence length="123" mass="14169">RIPSNPTPLSAPQEQQVRDLYYKNVRAKCAKEIEAFAACAHTRTLSLMYACRPEKLSMNSCLLSYQGQDQLDIARAEWFRLAGERKRAREEHKRKVEEGKRKHAEWWGLDERGVLVGKKGEPG</sequence>
<evidence type="ECO:0000256" key="2">
    <source>
        <dbReference type="ARBA" id="ARBA00023157"/>
    </source>
</evidence>
<comment type="function">
    <text evidence="3">Required for mitochondrial cytochrome c oxidase (COX) assembly and respiration.</text>
</comment>
<accession>A0A6A5WY33</accession>
<evidence type="ECO:0000256" key="3">
    <source>
        <dbReference type="RuleBase" id="RU364104"/>
    </source>
</evidence>
<dbReference type="PANTHER" id="PTHR22977:SF5">
    <property type="entry name" value="COX ASSEMBLY MITOCHONDRIAL PROTEIN HOMOLOG"/>
    <property type="match status" value="1"/>
</dbReference>
<name>A0A6A5WY33_9PLEO</name>
<feature type="non-terminal residue" evidence="4">
    <location>
        <position position="1"/>
    </location>
</feature>
<evidence type="ECO:0000313" key="5">
    <source>
        <dbReference type="Proteomes" id="UP000799779"/>
    </source>
</evidence>
<dbReference type="AlphaFoldDB" id="A0A6A5WY33"/>
<protein>
    <recommendedName>
        <fullName evidence="3">COX assembly mitochondrial protein</fullName>
    </recommendedName>
</protein>
<keyword evidence="3" id="KW-0472">Membrane</keyword>
<feature type="non-terminal residue" evidence="4">
    <location>
        <position position="123"/>
    </location>
</feature>
<keyword evidence="2" id="KW-1015">Disulfide bond</keyword>
<evidence type="ECO:0000256" key="1">
    <source>
        <dbReference type="ARBA" id="ARBA00007347"/>
    </source>
</evidence>